<dbReference type="Gramene" id="OE9A020039T2">
    <property type="protein sequence ID" value="OE9A020039C2"/>
    <property type="gene ID" value="OE9A020039"/>
</dbReference>
<evidence type="ECO:0000256" key="1">
    <source>
        <dbReference type="ARBA" id="ARBA00022857"/>
    </source>
</evidence>
<reference evidence="4 5" key="1">
    <citation type="submission" date="2019-12" db="EMBL/GenBank/DDBJ databases">
        <authorList>
            <person name="Alioto T."/>
            <person name="Alioto T."/>
            <person name="Gomez Garrido J."/>
        </authorList>
    </citation>
    <scope>NUCLEOTIDE SEQUENCE [LARGE SCALE GENOMIC DNA]</scope>
</reference>
<dbReference type="InterPro" id="IPR008030">
    <property type="entry name" value="NmrA-like"/>
</dbReference>
<dbReference type="Gene3D" id="3.40.50.720">
    <property type="entry name" value="NAD(P)-binding Rossmann-like Domain"/>
    <property type="match status" value="1"/>
</dbReference>
<comment type="caution">
    <text evidence="4">The sequence shown here is derived from an EMBL/GenBank/DDBJ whole genome shotgun (WGS) entry which is preliminary data.</text>
</comment>
<dbReference type="EMBL" id="CACTIH010000052">
    <property type="protein sequence ID" value="CAA2942556.1"/>
    <property type="molecule type" value="Genomic_DNA"/>
</dbReference>
<dbReference type="Pfam" id="PF05368">
    <property type="entry name" value="NmrA"/>
    <property type="match status" value="1"/>
</dbReference>
<dbReference type="PANTHER" id="PTHR43349:SF9">
    <property type="entry name" value="PHENYLCOUMARAN BENZYLIC ETHER REDUCTASE-LIKE PROTEIN"/>
    <property type="match status" value="1"/>
</dbReference>
<keyword evidence="5" id="KW-1185">Reference proteome</keyword>
<evidence type="ECO:0000313" key="5">
    <source>
        <dbReference type="Proteomes" id="UP000594638"/>
    </source>
</evidence>
<dbReference type="InterPro" id="IPR045312">
    <property type="entry name" value="PCBER-like"/>
</dbReference>
<keyword evidence="2" id="KW-0560">Oxidoreductase</keyword>
<evidence type="ECO:0000256" key="2">
    <source>
        <dbReference type="ARBA" id="ARBA00023002"/>
    </source>
</evidence>
<organism evidence="4 5">
    <name type="scientific">Olea europaea subsp. europaea</name>
    <dbReference type="NCBI Taxonomy" id="158383"/>
    <lineage>
        <taxon>Eukaryota</taxon>
        <taxon>Viridiplantae</taxon>
        <taxon>Streptophyta</taxon>
        <taxon>Embryophyta</taxon>
        <taxon>Tracheophyta</taxon>
        <taxon>Spermatophyta</taxon>
        <taxon>Magnoliopsida</taxon>
        <taxon>eudicotyledons</taxon>
        <taxon>Gunneridae</taxon>
        <taxon>Pentapetalae</taxon>
        <taxon>asterids</taxon>
        <taxon>lamiids</taxon>
        <taxon>Lamiales</taxon>
        <taxon>Oleaceae</taxon>
        <taxon>Oleeae</taxon>
        <taxon>Olea</taxon>
    </lineage>
</organism>
<sequence length="356" mass="40081">MARNESKILIIGGTGYIGSYMVKASIKLGHPTYVYSRPNSSKKESLNEFESMGALIVKGELQDHEKLVSVIREVDVVISAVAYPQVLDQLNIIEAIKVAGGIKRFLPSDFGCEEDRISVLPPFQAFLDKKKKIRRAIEQANIPYTFVSANCFGAYFINYLLHPHELKEEITVYGSGQAKGPNKCIQYTYQLILLSLLFHSIQSISTFVHQKNSFFPHVLYVQAVLNFEEDIGIYTIKVATDPRACNRVVLYRPPTNIISQLELISLWEKKTGRTFKKIHVPEEKIVTLSKTLPDPNNIPVSILHSVFIKGVTMNFDLGENDIEASLLYPDIKFTTVDDLLDVFLRNPPKPASAAFE</sequence>
<dbReference type="OrthoDB" id="419598at2759"/>
<dbReference type="SUPFAM" id="SSF51735">
    <property type="entry name" value="NAD(P)-binding Rossmann-fold domains"/>
    <property type="match status" value="1"/>
</dbReference>
<proteinExistence type="predicted"/>
<feature type="domain" description="NmrA-like" evidence="3">
    <location>
        <begin position="5"/>
        <end position="338"/>
    </location>
</feature>
<dbReference type="Proteomes" id="UP000594638">
    <property type="component" value="Unassembled WGS sequence"/>
</dbReference>
<evidence type="ECO:0000313" key="4">
    <source>
        <dbReference type="EMBL" id="CAA2942556.1"/>
    </source>
</evidence>
<keyword evidence="1" id="KW-0521">NADP</keyword>
<dbReference type="GO" id="GO:0016491">
    <property type="term" value="F:oxidoreductase activity"/>
    <property type="evidence" value="ECO:0007669"/>
    <property type="project" value="UniProtKB-KW"/>
</dbReference>
<evidence type="ECO:0000259" key="3">
    <source>
        <dbReference type="Pfam" id="PF05368"/>
    </source>
</evidence>
<dbReference type="Gene3D" id="3.90.25.10">
    <property type="entry name" value="UDP-galactose 4-epimerase, domain 1"/>
    <property type="match status" value="1"/>
</dbReference>
<dbReference type="InterPro" id="IPR036291">
    <property type="entry name" value="NAD(P)-bd_dom_sf"/>
</dbReference>
<dbReference type="CDD" id="cd05259">
    <property type="entry name" value="PCBER_SDR_a"/>
    <property type="match status" value="1"/>
</dbReference>
<dbReference type="InterPro" id="IPR050608">
    <property type="entry name" value="NmrA-type/Isoflavone_red_sf"/>
</dbReference>
<name>A0A8S0PKC8_OLEEU</name>
<gene>
    <name evidence="4" type="ORF">OLEA9_A020039</name>
</gene>
<dbReference type="PANTHER" id="PTHR43349">
    <property type="entry name" value="PINORESINOL REDUCTASE-RELATED"/>
    <property type="match status" value="1"/>
</dbReference>
<accession>A0A8S0PKC8</accession>
<protein>
    <submittedName>
        <fullName evidence="4">Eugenol synthase 1-like</fullName>
    </submittedName>
</protein>
<dbReference type="AlphaFoldDB" id="A0A8S0PKC8"/>